<dbReference type="Gene3D" id="2.160.20.110">
    <property type="match status" value="1"/>
</dbReference>
<comment type="caution">
    <text evidence="1">The sequence shown here is derived from an EMBL/GenBank/DDBJ whole genome shotgun (WGS) entry which is preliminary data.</text>
</comment>
<organism evidence="1 2">
    <name type="scientific">Hexamita inflata</name>
    <dbReference type="NCBI Taxonomy" id="28002"/>
    <lineage>
        <taxon>Eukaryota</taxon>
        <taxon>Metamonada</taxon>
        <taxon>Diplomonadida</taxon>
        <taxon>Hexamitidae</taxon>
        <taxon>Hexamitinae</taxon>
        <taxon>Hexamita</taxon>
    </lineage>
</organism>
<evidence type="ECO:0000313" key="1">
    <source>
        <dbReference type="EMBL" id="CAL5994444.1"/>
    </source>
</evidence>
<sequence length="1017" mass="112495">MFIYTENTKLSNMQIEMFQVNQFAVFGFNLNTQDIIDSHIYVKINYTVLTGALICLECDIIVQNSSLQFIASGLTLSALILKSKRVIQLYNVDIQYRFTCNYSSGIVNLINSDINSFLLQYTILTGYSNYNVQSGYLCSKLSINVLVNITMFTVCINDNMKRVGVMEQQLNVTALEILTCQSVCSTNKYVAYGICSEILNHSILVNYTQLCKEHFIFDSVNNICLCGNGFYLNGSTCVDVNNELSYIIANMKSLDAEIQSSNLELKTLFFNLESDIQANLSNVYDLITETHVLLKEDVRTQNASIHQNLNDLKTNMNSKFQQVFDLEAFSQVQIGSLKNETQSLNNNLTKIINDNELNIKNNFTITNQKIDAVNDLMSVSLSNLTQMSKQINTMNNLMNLSFTNILDTCSKETTLNTQANLIKTQISQLSDKIDHISGTSGCPLNSILANGTCTCSVSGQVINNGACVCQASGAFVVSGVCTCPVGQQIIDDMCQTVIIFNGTSTDSTFQCSSSVYITTFDIQTITNQVTTINNFSRGYVFSSTNIIQNGFIEIQDNVYTILYPLFQQQNSFTNLKIQIGKQNIVLNGGQILTQLTTIQVNQVNIISRDQSKIVINSQVNILTGQLINSSINNLLVNLNISSSGYISLAGAISQQFSLTGYQVQGSYFSSQTVAMICLNISQATVYINQVSFKPSVYDVGNCSSYLISQIYSAIPCTITVSNIVILIGNSSKLQQIGQLSQLNYQFGGIITNINGSNSVITINNVITECYQKFIQESINHYGFLISRSIQSLIILNNLCLYHNISNDRTSIRCIGLIGNNENATLSIQQVSAAISFQTNYSYYLCNFGLVGNNQDSIYCEIFNVKTMMIVSSTGYYIGSIFGQVAVDRLTIQNVSVFNSTLSNAGYIGGFIGHSKQFCQTQCNIEHSIQNSIISQSNISVNGSYVGGFIGRNQVSKFRFMNSKIQFVRITGDSYFGLVFGKDENLEVIYVNCSATSSYIKNSLTSCVEIRSGYGYGC</sequence>
<proteinExistence type="predicted"/>
<keyword evidence="2" id="KW-1185">Reference proteome</keyword>
<dbReference type="Proteomes" id="UP001642409">
    <property type="component" value="Unassembled WGS sequence"/>
</dbReference>
<evidence type="ECO:0000313" key="2">
    <source>
        <dbReference type="Proteomes" id="UP001642409"/>
    </source>
</evidence>
<accession>A0ABP1HH52</accession>
<name>A0ABP1HH52_9EUKA</name>
<reference evidence="1 2" key="1">
    <citation type="submission" date="2024-07" db="EMBL/GenBank/DDBJ databases">
        <authorList>
            <person name="Akdeniz Z."/>
        </authorList>
    </citation>
    <scope>NUCLEOTIDE SEQUENCE [LARGE SCALE GENOMIC DNA]</scope>
</reference>
<protein>
    <submittedName>
        <fullName evidence="1">Hypothetical_protein</fullName>
    </submittedName>
</protein>
<gene>
    <name evidence="1" type="ORF">HINF_LOCUS13558</name>
</gene>
<dbReference type="EMBL" id="CAXDID020000031">
    <property type="protein sequence ID" value="CAL5994444.1"/>
    <property type="molecule type" value="Genomic_DNA"/>
</dbReference>